<keyword evidence="1" id="KW-1133">Transmembrane helix</keyword>
<evidence type="ECO:0000313" key="3">
    <source>
        <dbReference type="EMBL" id="CAL4764177.1"/>
    </source>
</evidence>
<dbReference type="EMBL" id="CAMXCT030000302">
    <property type="protein sequence ID" value="CAL4764177.1"/>
    <property type="molecule type" value="Genomic_DNA"/>
</dbReference>
<evidence type="ECO:0000256" key="1">
    <source>
        <dbReference type="SAM" id="Phobius"/>
    </source>
</evidence>
<reference evidence="3 4" key="2">
    <citation type="submission" date="2024-05" db="EMBL/GenBank/DDBJ databases">
        <authorList>
            <person name="Chen Y."/>
            <person name="Shah S."/>
            <person name="Dougan E. K."/>
            <person name="Thang M."/>
            <person name="Chan C."/>
        </authorList>
    </citation>
    <scope>NUCLEOTIDE SEQUENCE [LARGE SCALE GENOMIC DNA]</scope>
</reference>
<proteinExistence type="predicted"/>
<protein>
    <submittedName>
        <fullName evidence="3">Kinesin-like protein KIF6</fullName>
    </submittedName>
</protein>
<keyword evidence="1" id="KW-0812">Transmembrane</keyword>
<feature type="transmembrane region" description="Helical" evidence="1">
    <location>
        <begin position="111"/>
        <end position="129"/>
    </location>
</feature>
<evidence type="ECO:0000313" key="4">
    <source>
        <dbReference type="Proteomes" id="UP001152797"/>
    </source>
</evidence>
<dbReference type="EMBL" id="CAMXCT020000302">
    <property type="protein sequence ID" value="CAL1130240.1"/>
    <property type="molecule type" value="Genomic_DNA"/>
</dbReference>
<feature type="transmembrane region" description="Helical" evidence="1">
    <location>
        <begin position="75"/>
        <end position="99"/>
    </location>
</feature>
<sequence>MGVLVGAPPLTVQEQVVLNYRTAVLCFSGLDFATTLLKAIAVLASTRDSMWLSLAVLILGPLCGMLGAKTLNRPLVSVYFAFCIFKAAVEIAFAFYTMWQWNVLFVVMQGWIIKIVATFMSTLDGISALRRSELLELKDVPVHMVYW</sequence>
<keyword evidence="1" id="KW-0472">Membrane</keyword>
<dbReference type="AlphaFoldDB" id="A0A9P1FJI6"/>
<keyword evidence="4" id="KW-1185">Reference proteome</keyword>
<comment type="caution">
    <text evidence="2">The sequence shown here is derived from an EMBL/GenBank/DDBJ whole genome shotgun (WGS) entry which is preliminary data.</text>
</comment>
<name>A0A9P1FJI6_9DINO</name>
<accession>A0A9P1FJI6</accession>
<feature type="transmembrane region" description="Helical" evidence="1">
    <location>
        <begin position="50"/>
        <end position="68"/>
    </location>
</feature>
<dbReference type="OrthoDB" id="413805at2759"/>
<dbReference type="Proteomes" id="UP001152797">
    <property type="component" value="Unassembled WGS sequence"/>
</dbReference>
<organism evidence="2">
    <name type="scientific">Cladocopium goreaui</name>
    <dbReference type="NCBI Taxonomy" id="2562237"/>
    <lineage>
        <taxon>Eukaryota</taxon>
        <taxon>Sar</taxon>
        <taxon>Alveolata</taxon>
        <taxon>Dinophyceae</taxon>
        <taxon>Suessiales</taxon>
        <taxon>Symbiodiniaceae</taxon>
        <taxon>Cladocopium</taxon>
    </lineage>
</organism>
<dbReference type="EMBL" id="CAMXCT010000302">
    <property type="protein sequence ID" value="CAI3976865.1"/>
    <property type="molecule type" value="Genomic_DNA"/>
</dbReference>
<evidence type="ECO:0000313" key="2">
    <source>
        <dbReference type="EMBL" id="CAI3976865.1"/>
    </source>
</evidence>
<gene>
    <name evidence="2" type="ORF">C1SCF055_LOCUS5053</name>
</gene>
<reference evidence="2" key="1">
    <citation type="submission" date="2022-10" db="EMBL/GenBank/DDBJ databases">
        <authorList>
            <person name="Chen Y."/>
            <person name="Dougan E. K."/>
            <person name="Chan C."/>
            <person name="Rhodes N."/>
            <person name="Thang M."/>
        </authorList>
    </citation>
    <scope>NUCLEOTIDE SEQUENCE</scope>
</reference>